<evidence type="ECO:0000256" key="1">
    <source>
        <dbReference type="ARBA" id="ARBA00004871"/>
    </source>
</evidence>
<keyword evidence="5" id="KW-0560">Oxidoreductase</keyword>
<feature type="domain" description="SDH C-terminal" evidence="4">
    <location>
        <begin position="226"/>
        <end position="255"/>
    </location>
</feature>
<evidence type="ECO:0000256" key="2">
    <source>
        <dbReference type="ARBA" id="ARBA00023141"/>
    </source>
</evidence>
<keyword evidence="2" id="KW-0057">Aromatic amino acid biosynthesis</keyword>
<dbReference type="InterPro" id="IPR036291">
    <property type="entry name" value="NAD(P)-bd_dom_sf"/>
</dbReference>
<dbReference type="Proteomes" id="UP001164965">
    <property type="component" value="Chromosome"/>
</dbReference>
<evidence type="ECO:0000313" key="6">
    <source>
        <dbReference type="Proteomes" id="UP001164965"/>
    </source>
</evidence>
<name>A0ABY6P387_9NOCA</name>
<proteinExistence type="predicted"/>
<dbReference type="SUPFAM" id="SSF51735">
    <property type="entry name" value="NAD(P)-binding Rossmann-fold domains"/>
    <property type="match status" value="1"/>
</dbReference>
<protein>
    <submittedName>
        <fullName evidence="5">Shikimate dehydrogenase</fullName>
        <ecNumber evidence="5">1.1.1.25</ecNumber>
    </submittedName>
</protein>
<keyword evidence="6" id="KW-1185">Reference proteome</keyword>
<sequence>MGHSRSPQLHLAAYAALGLGGWRYDRLECDEEGFARLVDGLGPEWVGLSVTMPDKLVALELATTATARARAVGAANTLVRTTSGWHADCTDVDGVTGALDELGVVGLSGARAVVVGAGGTARAVLVALAALGVAEVDLAVRSPGRAAGAVVCAQAVGLAVRVVGLDGLAGVCDGAAVTVSTVPAAGSQAVAAAVARCARVLDVLYDPWPTPVAQAVRAAGGTVVGGLSVLLHQAYGQVELFTGRPAPREEMAAALGG</sequence>
<evidence type="ECO:0000313" key="5">
    <source>
        <dbReference type="EMBL" id="UZJ26129.1"/>
    </source>
</evidence>
<dbReference type="EMBL" id="CP110615">
    <property type="protein sequence ID" value="UZJ26129.1"/>
    <property type="molecule type" value="Genomic_DNA"/>
</dbReference>
<accession>A0ABY6P387</accession>
<dbReference type="Gene3D" id="3.40.50.720">
    <property type="entry name" value="NAD(P)-binding Rossmann-like Domain"/>
    <property type="match status" value="1"/>
</dbReference>
<evidence type="ECO:0000259" key="3">
    <source>
        <dbReference type="Pfam" id="PF08501"/>
    </source>
</evidence>
<dbReference type="PANTHER" id="PTHR21089">
    <property type="entry name" value="SHIKIMATE DEHYDROGENASE"/>
    <property type="match status" value="1"/>
</dbReference>
<feature type="domain" description="Shikimate dehydrogenase substrate binding N-terminal" evidence="3">
    <location>
        <begin position="2"/>
        <end position="78"/>
    </location>
</feature>
<gene>
    <name evidence="5" type="ORF">RHODO2019_06865</name>
</gene>
<dbReference type="Pfam" id="PF08501">
    <property type="entry name" value="Shikimate_dh_N"/>
    <property type="match status" value="1"/>
</dbReference>
<dbReference type="InterPro" id="IPR046346">
    <property type="entry name" value="Aminoacid_DH-like_N_sf"/>
</dbReference>
<dbReference type="GO" id="GO:0004764">
    <property type="term" value="F:shikimate 3-dehydrogenase (NADP+) activity"/>
    <property type="evidence" value="ECO:0007669"/>
    <property type="project" value="UniProtKB-EC"/>
</dbReference>
<dbReference type="InterPro" id="IPR013708">
    <property type="entry name" value="Shikimate_DH-bd_N"/>
</dbReference>
<dbReference type="SUPFAM" id="SSF53223">
    <property type="entry name" value="Aminoacid dehydrogenase-like, N-terminal domain"/>
    <property type="match status" value="1"/>
</dbReference>
<keyword evidence="2" id="KW-0028">Amino-acid biosynthesis</keyword>
<dbReference type="Gene3D" id="3.40.50.10860">
    <property type="entry name" value="Leucine Dehydrogenase, chain A, domain 1"/>
    <property type="match status" value="1"/>
</dbReference>
<reference evidence="5" key="1">
    <citation type="submission" date="2022-10" db="EMBL/GenBank/DDBJ databases">
        <title>Rhodococcus sp.75.</title>
        <authorList>
            <person name="Sun M."/>
        </authorList>
    </citation>
    <scope>NUCLEOTIDE SEQUENCE</scope>
    <source>
        <strain evidence="5">75</strain>
    </source>
</reference>
<dbReference type="RefSeq" id="WP_265384233.1">
    <property type="nucleotide sequence ID" value="NZ_CP110615.1"/>
</dbReference>
<dbReference type="InterPro" id="IPR010110">
    <property type="entry name" value="Shikimate_DH_AroM-type"/>
</dbReference>
<organism evidence="5 6">
    <name type="scientific">Rhodococcus antarcticus</name>
    <dbReference type="NCBI Taxonomy" id="2987751"/>
    <lineage>
        <taxon>Bacteria</taxon>
        <taxon>Bacillati</taxon>
        <taxon>Actinomycetota</taxon>
        <taxon>Actinomycetes</taxon>
        <taxon>Mycobacteriales</taxon>
        <taxon>Nocardiaceae</taxon>
        <taxon>Rhodococcus</taxon>
    </lineage>
</organism>
<comment type="pathway">
    <text evidence="1">Metabolic intermediate biosynthesis; chorismate biosynthesis; chorismate from D-erythrose 4-phosphate and phosphoenolpyruvate: step 4/7.</text>
</comment>
<dbReference type="Pfam" id="PF18317">
    <property type="entry name" value="SDH_C"/>
    <property type="match status" value="1"/>
</dbReference>
<dbReference type="NCBIfam" id="TIGR01809">
    <property type="entry name" value="Shik-DH-AROM"/>
    <property type="match status" value="1"/>
</dbReference>
<dbReference type="InterPro" id="IPR041121">
    <property type="entry name" value="SDH_C"/>
</dbReference>
<dbReference type="EC" id="1.1.1.25" evidence="5"/>
<evidence type="ECO:0000259" key="4">
    <source>
        <dbReference type="Pfam" id="PF18317"/>
    </source>
</evidence>
<dbReference type="InterPro" id="IPR022893">
    <property type="entry name" value="Shikimate_DH_fam"/>
</dbReference>
<dbReference type="PANTHER" id="PTHR21089:SF1">
    <property type="entry name" value="BIFUNCTIONAL 3-DEHYDROQUINATE DEHYDRATASE_SHIKIMATE DEHYDROGENASE, CHLOROPLASTIC"/>
    <property type="match status" value="1"/>
</dbReference>
<dbReference type="NCBIfam" id="NF001311">
    <property type="entry name" value="PRK00258.1-3"/>
    <property type="match status" value="1"/>
</dbReference>